<proteinExistence type="predicted"/>
<accession>A0A438F1Y2</accession>
<evidence type="ECO:0000313" key="3">
    <source>
        <dbReference type="Proteomes" id="UP000288805"/>
    </source>
</evidence>
<sequence>MESSREARRRRILERGSDRLALITGRIQTLPSPSSSPASSPRPSDQDPRYPLPSPSSDLILLLPTGCLEWP</sequence>
<evidence type="ECO:0000313" key="2">
    <source>
        <dbReference type="EMBL" id="RVW53926.1"/>
    </source>
</evidence>
<reference evidence="2 3" key="1">
    <citation type="journal article" date="2018" name="PLoS Genet.">
        <title>Population sequencing reveals clonal diversity and ancestral inbreeding in the grapevine cultivar Chardonnay.</title>
        <authorList>
            <person name="Roach M.J."/>
            <person name="Johnson D.L."/>
            <person name="Bohlmann J."/>
            <person name="van Vuuren H.J."/>
            <person name="Jones S.J."/>
            <person name="Pretorius I.S."/>
            <person name="Schmidt S.A."/>
            <person name="Borneman A.R."/>
        </authorList>
    </citation>
    <scope>NUCLEOTIDE SEQUENCE [LARGE SCALE GENOMIC DNA]</scope>
    <source>
        <strain evidence="3">cv. Chardonnay</strain>
        <tissue evidence="2">Leaf</tissue>
    </source>
</reference>
<feature type="region of interest" description="Disordered" evidence="1">
    <location>
        <begin position="22"/>
        <end position="58"/>
    </location>
</feature>
<dbReference type="AlphaFoldDB" id="A0A438F1Y2"/>
<name>A0A438F1Y2_VITVI</name>
<dbReference type="EMBL" id="QGNW01001136">
    <property type="protein sequence ID" value="RVW53926.1"/>
    <property type="molecule type" value="Genomic_DNA"/>
</dbReference>
<comment type="caution">
    <text evidence="2">The sequence shown here is derived from an EMBL/GenBank/DDBJ whole genome shotgun (WGS) entry which is preliminary data.</text>
</comment>
<organism evidence="2 3">
    <name type="scientific">Vitis vinifera</name>
    <name type="common">Grape</name>
    <dbReference type="NCBI Taxonomy" id="29760"/>
    <lineage>
        <taxon>Eukaryota</taxon>
        <taxon>Viridiplantae</taxon>
        <taxon>Streptophyta</taxon>
        <taxon>Embryophyta</taxon>
        <taxon>Tracheophyta</taxon>
        <taxon>Spermatophyta</taxon>
        <taxon>Magnoliopsida</taxon>
        <taxon>eudicotyledons</taxon>
        <taxon>Gunneridae</taxon>
        <taxon>Pentapetalae</taxon>
        <taxon>rosids</taxon>
        <taxon>Vitales</taxon>
        <taxon>Vitaceae</taxon>
        <taxon>Viteae</taxon>
        <taxon>Vitis</taxon>
    </lineage>
</organism>
<dbReference type="PANTHER" id="PTHR35469:SF4">
    <property type="entry name" value="TRANSMEMBRANE PROTEIN"/>
    <property type="match status" value="1"/>
</dbReference>
<dbReference type="PANTHER" id="PTHR35469">
    <property type="entry name" value="TRANSMEMBRANE PROTEIN"/>
    <property type="match status" value="1"/>
</dbReference>
<feature type="compositionally biased region" description="Low complexity" evidence="1">
    <location>
        <begin position="31"/>
        <end position="43"/>
    </location>
</feature>
<protein>
    <submittedName>
        <fullName evidence="2">Uncharacterized protein</fullName>
    </submittedName>
</protein>
<gene>
    <name evidence="2" type="ORF">CK203_072956</name>
</gene>
<dbReference type="Proteomes" id="UP000288805">
    <property type="component" value="Unassembled WGS sequence"/>
</dbReference>
<evidence type="ECO:0000256" key="1">
    <source>
        <dbReference type="SAM" id="MobiDB-lite"/>
    </source>
</evidence>